<dbReference type="EMBL" id="JAGRRH010000017">
    <property type="protein sequence ID" value="KAG7352570.1"/>
    <property type="molecule type" value="Genomic_DNA"/>
</dbReference>
<accession>A0A9K3PM65</accession>
<name>A0A9K3PM65_9STRA</name>
<comment type="caution">
    <text evidence="2">The sequence shown here is derived from an EMBL/GenBank/DDBJ whole genome shotgun (WGS) entry which is preliminary data.</text>
</comment>
<protein>
    <submittedName>
        <fullName evidence="2">Uncharacterized protein</fullName>
    </submittedName>
</protein>
<proteinExistence type="predicted"/>
<evidence type="ECO:0000313" key="2">
    <source>
        <dbReference type="EMBL" id="KAG7352570.1"/>
    </source>
</evidence>
<reference evidence="2" key="2">
    <citation type="submission" date="2021-04" db="EMBL/GenBank/DDBJ databases">
        <authorList>
            <person name="Podell S."/>
        </authorList>
    </citation>
    <scope>NUCLEOTIDE SEQUENCE</scope>
    <source>
        <strain evidence="2">Hildebrandi</strain>
    </source>
</reference>
<evidence type="ECO:0000313" key="3">
    <source>
        <dbReference type="Proteomes" id="UP000693970"/>
    </source>
</evidence>
<sequence>MSTLEDRNGINRESTLFPSFDVATTPRSKKKTKKDKKKKKRNARKQFFGNYDSDSSSSSSSSSNSSSSTNSSTDSDDESTFAYDNIGTKANAEMRENTKPPKLQKS</sequence>
<feature type="compositionally biased region" description="Low complexity" evidence="1">
    <location>
        <begin position="52"/>
        <end position="73"/>
    </location>
</feature>
<organism evidence="2 3">
    <name type="scientific">Nitzschia inconspicua</name>
    <dbReference type="NCBI Taxonomy" id="303405"/>
    <lineage>
        <taxon>Eukaryota</taxon>
        <taxon>Sar</taxon>
        <taxon>Stramenopiles</taxon>
        <taxon>Ochrophyta</taxon>
        <taxon>Bacillariophyta</taxon>
        <taxon>Bacillariophyceae</taxon>
        <taxon>Bacillariophycidae</taxon>
        <taxon>Bacillariales</taxon>
        <taxon>Bacillariaceae</taxon>
        <taxon>Nitzschia</taxon>
    </lineage>
</organism>
<evidence type="ECO:0000256" key="1">
    <source>
        <dbReference type="SAM" id="MobiDB-lite"/>
    </source>
</evidence>
<feature type="compositionally biased region" description="Basic and acidic residues" evidence="1">
    <location>
        <begin position="1"/>
        <end position="10"/>
    </location>
</feature>
<gene>
    <name evidence="2" type="ORF">IV203_008618</name>
</gene>
<keyword evidence="3" id="KW-1185">Reference proteome</keyword>
<feature type="compositionally biased region" description="Basic residues" evidence="1">
    <location>
        <begin position="27"/>
        <end position="44"/>
    </location>
</feature>
<feature type="region of interest" description="Disordered" evidence="1">
    <location>
        <begin position="1"/>
        <end position="106"/>
    </location>
</feature>
<reference evidence="2" key="1">
    <citation type="journal article" date="2021" name="Sci. Rep.">
        <title>Diploid genomic architecture of Nitzschia inconspicua, an elite biomass production diatom.</title>
        <authorList>
            <person name="Oliver A."/>
            <person name="Podell S."/>
            <person name="Pinowska A."/>
            <person name="Traller J.C."/>
            <person name="Smith S.R."/>
            <person name="McClure R."/>
            <person name="Beliaev A."/>
            <person name="Bohutskyi P."/>
            <person name="Hill E.A."/>
            <person name="Rabines A."/>
            <person name="Zheng H."/>
            <person name="Allen L.Z."/>
            <person name="Kuo A."/>
            <person name="Grigoriev I.V."/>
            <person name="Allen A.E."/>
            <person name="Hazlebeck D."/>
            <person name="Allen E.E."/>
        </authorList>
    </citation>
    <scope>NUCLEOTIDE SEQUENCE</scope>
    <source>
        <strain evidence="2">Hildebrandi</strain>
    </source>
</reference>
<dbReference type="AlphaFoldDB" id="A0A9K3PM65"/>
<dbReference type="Proteomes" id="UP000693970">
    <property type="component" value="Unassembled WGS sequence"/>
</dbReference>